<dbReference type="EMBL" id="BSTX01000005">
    <property type="protein sequence ID" value="GLZ81232.1"/>
    <property type="molecule type" value="Genomic_DNA"/>
</dbReference>
<proteinExistence type="inferred from homology"/>
<dbReference type="InterPro" id="IPR036291">
    <property type="entry name" value="NAD(P)-bd_dom_sf"/>
</dbReference>
<dbReference type="CDD" id="cd05233">
    <property type="entry name" value="SDR_c"/>
    <property type="match status" value="1"/>
</dbReference>
<dbReference type="Gene3D" id="3.40.50.720">
    <property type="entry name" value="NAD(P)-binding Rossmann-like Domain"/>
    <property type="match status" value="1"/>
</dbReference>
<dbReference type="FunFam" id="3.40.50.720:FF:000084">
    <property type="entry name" value="Short-chain dehydrogenase reductase"/>
    <property type="match status" value="1"/>
</dbReference>
<dbReference type="PANTHER" id="PTHR43943:SF17">
    <property type="entry name" value="3-PHENYLPROPIONATE-DIHYDRODIOL_CINNAMIC ACID-DIHYDRODIOL DEHYDROGENASE"/>
    <property type="match status" value="1"/>
</dbReference>
<dbReference type="PANTHER" id="PTHR43943">
    <property type="entry name" value="DEHYDROGENASE/REDUCTASE (SDR FAMILY) MEMBER 4"/>
    <property type="match status" value="1"/>
</dbReference>
<dbReference type="AlphaFoldDB" id="A0A9W6W676"/>
<dbReference type="PRINTS" id="PR00080">
    <property type="entry name" value="SDRFAMILY"/>
</dbReference>
<evidence type="ECO:0000313" key="6">
    <source>
        <dbReference type="Proteomes" id="UP001165079"/>
    </source>
</evidence>
<keyword evidence="2" id="KW-0058">Aromatic hydrocarbons catabolism</keyword>
<name>A0A9W6W676_9ACTN</name>
<keyword evidence="6" id="KW-1185">Reference proteome</keyword>
<evidence type="ECO:0000256" key="3">
    <source>
        <dbReference type="ARBA" id="ARBA00023002"/>
    </source>
</evidence>
<evidence type="ECO:0000313" key="5">
    <source>
        <dbReference type="EMBL" id="GLZ81232.1"/>
    </source>
</evidence>
<dbReference type="GO" id="GO:0016491">
    <property type="term" value="F:oxidoreductase activity"/>
    <property type="evidence" value="ECO:0007669"/>
    <property type="project" value="UniProtKB-KW"/>
</dbReference>
<dbReference type="Pfam" id="PF13561">
    <property type="entry name" value="adh_short_C2"/>
    <property type="match status" value="1"/>
</dbReference>
<reference evidence="5" key="1">
    <citation type="submission" date="2023-03" db="EMBL/GenBank/DDBJ databases">
        <title>Actinorhabdospora filicis NBRC 111898.</title>
        <authorList>
            <person name="Ichikawa N."/>
            <person name="Sato H."/>
            <person name="Tonouchi N."/>
        </authorList>
    </citation>
    <scope>NUCLEOTIDE SEQUENCE</scope>
    <source>
        <strain evidence="5">NBRC 111898</strain>
    </source>
</reference>
<organism evidence="5 6">
    <name type="scientific">Actinorhabdospora filicis</name>
    <dbReference type="NCBI Taxonomy" id="1785913"/>
    <lineage>
        <taxon>Bacteria</taxon>
        <taxon>Bacillati</taxon>
        <taxon>Actinomycetota</taxon>
        <taxon>Actinomycetes</taxon>
        <taxon>Micromonosporales</taxon>
        <taxon>Micromonosporaceae</taxon>
        <taxon>Actinorhabdospora</taxon>
    </lineage>
</organism>
<dbReference type="PROSITE" id="PS00061">
    <property type="entry name" value="ADH_SHORT"/>
    <property type="match status" value="1"/>
</dbReference>
<dbReference type="InterPro" id="IPR002347">
    <property type="entry name" value="SDR_fam"/>
</dbReference>
<accession>A0A9W6W676</accession>
<evidence type="ECO:0000256" key="4">
    <source>
        <dbReference type="ARBA" id="ARBA00023027"/>
    </source>
</evidence>
<keyword evidence="3" id="KW-0560">Oxidoreductase</keyword>
<dbReference type="PRINTS" id="PR00081">
    <property type="entry name" value="GDHRDH"/>
</dbReference>
<dbReference type="SUPFAM" id="SSF51735">
    <property type="entry name" value="NAD(P)-binding Rossmann-fold domains"/>
    <property type="match status" value="1"/>
</dbReference>
<dbReference type="InterPro" id="IPR020904">
    <property type="entry name" value="Sc_DH/Rdtase_CS"/>
</dbReference>
<gene>
    <name evidence="5" type="ORF">Afil01_60390</name>
</gene>
<keyword evidence="4" id="KW-0520">NAD</keyword>
<protein>
    <submittedName>
        <fullName evidence="5">Oxidoreductase</fullName>
    </submittedName>
</protein>
<comment type="similarity">
    <text evidence="1">Belongs to the short-chain dehydrogenases/reductases (SDR) family.</text>
</comment>
<dbReference type="Proteomes" id="UP001165079">
    <property type="component" value="Unassembled WGS sequence"/>
</dbReference>
<comment type="caution">
    <text evidence="5">The sequence shown here is derived from an EMBL/GenBank/DDBJ whole genome shotgun (WGS) entry which is preliminary data.</text>
</comment>
<sequence length="246" mass="25051">MTRFENRIALITGGTSGMGYDTARRLLDEGAQVVITGRSQDRVDAAVASLGPGASGLAADTARLDDVGRLMAFVAETHGRLDVLFANAGVAGFAPAAEVTEADYDRVMDVNLKGLFFTVQAALPLLTDGASVVLNASWTASRGLAVAPVYSASKAAVRSLARTFAAELAPRGIRVNSISPGYITTPMSDAALDDAGRAAATREVAAGRFGTGEEVAGVVAFLASGDGSYVNAQDVVIDGGLVGVAV</sequence>
<dbReference type="RefSeq" id="WP_285666668.1">
    <property type="nucleotide sequence ID" value="NZ_BSTX01000005.1"/>
</dbReference>
<evidence type="ECO:0000256" key="2">
    <source>
        <dbReference type="ARBA" id="ARBA00022797"/>
    </source>
</evidence>
<evidence type="ECO:0000256" key="1">
    <source>
        <dbReference type="ARBA" id="ARBA00006484"/>
    </source>
</evidence>